<protein>
    <submittedName>
        <fullName evidence="2">Unplaced genomic scaffold supercont1.14, whole genome shotgun sequence</fullName>
    </submittedName>
</protein>
<gene>
    <name evidence="2" type="ORF">I312_04867</name>
</gene>
<dbReference type="PANTHER" id="PTHR31014">
    <property type="entry name" value="MITOCHONDRIAL TRANSLATION SYSTEM COMPONENT PET127-RELATED"/>
    <property type="match status" value="1"/>
</dbReference>
<organism evidence="2">
    <name type="scientific">Cryptococcus bacillisporus CA1280</name>
    <dbReference type="NCBI Taxonomy" id="1296109"/>
    <lineage>
        <taxon>Eukaryota</taxon>
        <taxon>Fungi</taxon>
        <taxon>Dikarya</taxon>
        <taxon>Basidiomycota</taxon>
        <taxon>Agaricomycotina</taxon>
        <taxon>Tremellomycetes</taxon>
        <taxon>Tremellales</taxon>
        <taxon>Cryptococcaceae</taxon>
        <taxon>Cryptococcus</taxon>
        <taxon>Cryptococcus gattii species complex</taxon>
    </lineage>
</organism>
<evidence type="ECO:0000256" key="1">
    <source>
        <dbReference type="SAM" id="MobiDB-lite"/>
    </source>
</evidence>
<sequence length="784" mass="86836">MLPRAHLSPSLLRCTGATATHVLPRPATRGLVDTAPATSLAELARQASKYLASRSDASASLEQSAQPTTSNDEAAKTAQSLGQQGRADLAVDLSSLSSGLDYRRRLRTKAPHLKINSSSKNSLDVSESKVGQNAHRRRRLSLRTSAGHVRNQKLDTGSDQSVNSVDHGDEKSDFELPTGSDASGGKRTDAFSEGTSKSEIESEEGEAIESGSLSASKIPIGKVKPAREMRVAQLRKGLNRVLFSPGIHHLRDPRTGVWNFDASLSDIPQPQDFAFHRCPLYITPSQDKELLELAHKYACRFLGSTSTVSKSLSQIYFALSGGRGIDTSMLSQDFSTGRSDFTRGAELPASIVLNRLGKRTYSIDNDKTYDVDNILSDFGHILEKMLTSEAEDLKRFLLSSPEESVSEAERTEREAYHYKKIGSMLLRSQLDCYHPDLPGSGVFDIKTRACFPIRYDSANYLANSVYDIFKDRGYTGSYEREYYDLMRAVMLKYSFQVRIGGMDGIFLAYHNTSRIFGFQYVPLTEIDQRIFGSSEMADAAFKISVTILQKLLDLSVKAFSGVDVKMIIKHTPNIDQNSVTAYVEPKHWKAEKGPPPVQAITITMENFLDGQLIQGQIPAFVVDERTRQVPEWTVKYSVVKTGMDEIGQLEARKGAQSLRKKLVDMASLYIPEGHTVESVTRYYEARRQAIEAGRHAATASLTDLPEPTDIVDDDVKDGENATQDEESLIPASVEEKAVKSAGQLLTIQWKKPAKHTLKLRREAKASGKAYEERKKTWGSAQKQP</sequence>
<feature type="region of interest" description="Disordered" evidence="1">
    <location>
        <begin position="58"/>
        <end position="83"/>
    </location>
</feature>
<feature type="compositionally biased region" description="Polar residues" evidence="1">
    <location>
        <begin position="154"/>
        <end position="164"/>
    </location>
</feature>
<dbReference type="InterPro" id="IPR013943">
    <property type="entry name" value="Pet127"/>
</dbReference>
<dbReference type="HOGENOM" id="CLU_003477_2_1_1"/>
<feature type="region of interest" description="Disordered" evidence="1">
    <location>
        <begin position="111"/>
        <end position="213"/>
    </location>
</feature>
<dbReference type="OrthoDB" id="10249045at2759"/>
<dbReference type="GO" id="GO:0005740">
    <property type="term" value="C:mitochondrial envelope"/>
    <property type="evidence" value="ECO:0007669"/>
    <property type="project" value="TreeGrafter"/>
</dbReference>
<feature type="compositionally biased region" description="Basic and acidic residues" evidence="1">
    <location>
        <begin position="760"/>
        <end position="775"/>
    </location>
</feature>
<dbReference type="AlphaFoldDB" id="A0A0D0THG1"/>
<reference evidence="2" key="1">
    <citation type="submission" date="2015-01" db="EMBL/GenBank/DDBJ databases">
        <title>The Genome Sequence of Cryptococcus gattii CA1280.</title>
        <authorList>
            <consortium name="The Broad Institute Genomics Platform"/>
            <person name="Cuomo C."/>
            <person name="Litvintseva A."/>
            <person name="Chen Y."/>
            <person name="Heitman J."/>
            <person name="Sun S."/>
            <person name="Springer D."/>
            <person name="Dromer F."/>
            <person name="Young S."/>
            <person name="Zeng Q."/>
            <person name="Gargeya S."/>
            <person name="Abouelleil A."/>
            <person name="Alvarado L."/>
            <person name="Chapman S.B."/>
            <person name="Gainer-Dewar J."/>
            <person name="Goldberg J."/>
            <person name="Griggs A."/>
            <person name="Gujja S."/>
            <person name="Hansen M."/>
            <person name="Howarth C."/>
            <person name="Imamovic A."/>
            <person name="Larimer J."/>
            <person name="Murphy C."/>
            <person name="Naylor J."/>
            <person name="Pearson M."/>
            <person name="Priest M."/>
            <person name="Roberts A."/>
            <person name="Saif S."/>
            <person name="Shea T."/>
            <person name="Sykes S."/>
            <person name="Wortman J."/>
            <person name="Nusbaum C."/>
            <person name="Birren B."/>
        </authorList>
    </citation>
    <scope>NUCLEOTIDE SEQUENCE [LARGE SCALE GENOMIC DNA]</scope>
    <source>
        <strain evidence="2">CA1280</strain>
    </source>
</reference>
<dbReference type="GO" id="GO:0000964">
    <property type="term" value="P:mitochondrial RNA 5'-end processing"/>
    <property type="evidence" value="ECO:0007669"/>
    <property type="project" value="TreeGrafter"/>
</dbReference>
<accession>A0A0D0THG1</accession>
<feature type="region of interest" description="Disordered" evidence="1">
    <location>
        <begin position="760"/>
        <end position="784"/>
    </location>
</feature>
<feature type="compositionally biased region" description="Basic and acidic residues" evidence="1">
    <location>
        <begin position="184"/>
        <end position="200"/>
    </location>
</feature>
<dbReference type="EMBL" id="KN847986">
    <property type="protein sequence ID" value="KIR45897.1"/>
    <property type="molecule type" value="Genomic_DNA"/>
</dbReference>
<feature type="compositionally biased region" description="Polar residues" evidence="1">
    <location>
        <begin position="115"/>
        <end position="131"/>
    </location>
</feature>
<proteinExistence type="predicted"/>
<dbReference type="PANTHER" id="PTHR31014:SF0">
    <property type="entry name" value="MITOCHONDRIAL TRANSLATION SYSTEM COMPONENT PET127-RELATED"/>
    <property type="match status" value="1"/>
</dbReference>
<evidence type="ECO:0000313" key="2">
    <source>
        <dbReference type="EMBL" id="KIR45897.1"/>
    </source>
</evidence>
<dbReference type="Pfam" id="PF08634">
    <property type="entry name" value="Pet127"/>
    <property type="match status" value="1"/>
</dbReference>
<name>A0A0D0THG1_CRYGA</name>